<dbReference type="AlphaFoldDB" id="A0A8G1UFF8"/>
<dbReference type="EMBL" id="RJVJ01000001">
    <property type="protein sequence ID" value="ROR43016.1"/>
    <property type="molecule type" value="Genomic_DNA"/>
</dbReference>
<evidence type="ECO:0000256" key="2">
    <source>
        <dbReference type="SAM" id="Phobius"/>
    </source>
</evidence>
<reference evidence="5 6" key="1">
    <citation type="submission" date="2018-11" db="EMBL/GenBank/DDBJ databases">
        <title>Sequencing the genomes of 1000 actinobacteria strains.</title>
        <authorList>
            <person name="Klenk H.-P."/>
        </authorList>
    </citation>
    <scope>NUCLEOTIDE SEQUENCE [LARGE SCALE GENOMIC DNA]</scope>
    <source>
        <strain evidence="5 6">DSM 44780</strain>
    </source>
</reference>
<dbReference type="InterPro" id="IPR012533">
    <property type="entry name" value="YcnI-copper_dom"/>
</dbReference>
<keyword evidence="2" id="KW-0812">Transmembrane</keyword>
<dbReference type="Gene3D" id="2.60.40.2230">
    <property type="entry name" value="Uncharacterised protein YcnI-like PF07987, DUF1775"/>
    <property type="match status" value="1"/>
</dbReference>
<gene>
    <name evidence="5" type="ORF">EDD39_1151</name>
</gene>
<feature type="region of interest" description="Disordered" evidence="1">
    <location>
        <begin position="142"/>
        <end position="209"/>
    </location>
</feature>
<feature type="chain" id="PRO_5034532947" evidence="3">
    <location>
        <begin position="29"/>
        <end position="244"/>
    </location>
</feature>
<feature type="transmembrane region" description="Helical" evidence="2">
    <location>
        <begin position="216"/>
        <end position="236"/>
    </location>
</feature>
<keyword evidence="2" id="KW-0472">Membrane</keyword>
<name>A0A8G1UFF8_9ACTN</name>
<protein>
    <submittedName>
        <fullName evidence="5">Uncharacterized protein DUF1775</fullName>
    </submittedName>
</protein>
<evidence type="ECO:0000259" key="4">
    <source>
        <dbReference type="Pfam" id="PF07987"/>
    </source>
</evidence>
<accession>A0A8G1UFF8</accession>
<organism evidence="5 6">
    <name type="scientific">Kitasatospora cineracea</name>
    <dbReference type="NCBI Taxonomy" id="88074"/>
    <lineage>
        <taxon>Bacteria</taxon>
        <taxon>Bacillati</taxon>
        <taxon>Actinomycetota</taxon>
        <taxon>Actinomycetes</taxon>
        <taxon>Kitasatosporales</taxon>
        <taxon>Streptomycetaceae</taxon>
        <taxon>Kitasatospora</taxon>
    </lineage>
</organism>
<comment type="caution">
    <text evidence="5">The sequence shown here is derived from an EMBL/GenBank/DDBJ whole genome shotgun (WGS) entry which is preliminary data.</text>
</comment>
<evidence type="ECO:0000313" key="5">
    <source>
        <dbReference type="EMBL" id="ROR43016.1"/>
    </source>
</evidence>
<feature type="domain" description="YncI copper-binding" evidence="4">
    <location>
        <begin position="93"/>
        <end position="156"/>
    </location>
</feature>
<sequence>MTNRTLRVGTTLAGAATVLLALATPALAHSEVSASDARALAENVTLTFTSEAESTSAGIQKIQIVLPDGVPVQSVALKDAPTGWTLTPDATGYTVQGPALPVGDNAKHSIVVRQLPQGESLPFKTIETYSNGKVSRWIEMSQNGSEPENPAPVLELKPPAPGATPLPAAPAASTAPSPSPTPSVSSSAPAQPAPAVSSSSAAPEATAKDDGGNTGLVVAVVLAALVVASFPIAMWIKRRTRTSA</sequence>
<dbReference type="Pfam" id="PF07987">
    <property type="entry name" value="DUF1775"/>
    <property type="match status" value="1"/>
</dbReference>
<feature type="signal peptide" evidence="3">
    <location>
        <begin position="1"/>
        <end position="28"/>
    </location>
</feature>
<evidence type="ECO:0000256" key="3">
    <source>
        <dbReference type="SAM" id="SignalP"/>
    </source>
</evidence>
<dbReference type="OrthoDB" id="3296726at2"/>
<feature type="compositionally biased region" description="Low complexity" evidence="1">
    <location>
        <begin position="169"/>
        <end position="205"/>
    </location>
</feature>
<proteinExistence type="predicted"/>
<dbReference type="Proteomes" id="UP000267408">
    <property type="component" value="Unassembled WGS sequence"/>
</dbReference>
<dbReference type="InterPro" id="IPR038507">
    <property type="entry name" value="YcnI-like_sf"/>
</dbReference>
<keyword evidence="3" id="KW-0732">Signal</keyword>
<keyword evidence="2" id="KW-1133">Transmembrane helix</keyword>
<feature type="compositionally biased region" description="Pro residues" evidence="1">
    <location>
        <begin position="158"/>
        <end position="168"/>
    </location>
</feature>
<evidence type="ECO:0000313" key="6">
    <source>
        <dbReference type="Proteomes" id="UP000267408"/>
    </source>
</evidence>
<evidence type="ECO:0000256" key="1">
    <source>
        <dbReference type="SAM" id="MobiDB-lite"/>
    </source>
</evidence>
<dbReference type="RefSeq" id="WP_100837061.1">
    <property type="nucleotide sequence ID" value="NZ_RJVJ01000001.1"/>
</dbReference>